<protein>
    <recommendedName>
        <fullName evidence="4">F-box protein</fullName>
    </recommendedName>
</protein>
<evidence type="ECO:0000313" key="3">
    <source>
        <dbReference type="Proteomes" id="UP001443914"/>
    </source>
</evidence>
<keyword evidence="1" id="KW-0812">Transmembrane</keyword>
<proteinExistence type="predicted"/>
<evidence type="ECO:0000256" key="1">
    <source>
        <dbReference type="SAM" id="Phobius"/>
    </source>
</evidence>
<dbReference type="PANTHER" id="PTHR33736:SF13">
    <property type="entry name" value="OS11G0155100 PROTEIN"/>
    <property type="match status" value="1"/>
</dbReference>
<dbReference type="InterPro" id="IPR036047">
    <property type="entry name" value="F-box-like_dom_sf"/>
</dbReference>
<accession>A0AAW1L279</accession>
<name>A0AAW1L279_SAPOF</name>
<dbReference type="EMBL" id="JBDFQZ010000005">
    <property type="protein sequence ID" value="KAK9727032.1"/>
    <property type="molecule type" value="Genomic_DNA"/>
</dbReference>
<dbReference type="AlphaFoldDB" id="A0AAW1L279"/>
<keyword evidence="3" id="KW-1185">Reference proteome</keyword>
<feature type="transmembrane region" description="Helical" evidence="1">
    <location>
        <begin position="317"/>
        <end position="341"/>
    </location>
</feature>
<dbReference type="Proteomes" id="UP001443914">
    <property type="component" value="Unassembled WGS sequence"/>
</dbReference>
<reference evidence="2" key="1">
    <citation type="submission" date="2024-03" db="EMBL/GenBank/DDBJ databases">
        <title>WGS assembly of Saponaria officinalis var. Norfolk2.</title>
        <authorList>
            <person name="Jenkins J."/>
            <person name="Shu S."/>
            <person name="Grimwood J."/>
            <person name="Barry K."/>
            <person name="Goodstein D."/>
            <person name="Schmutz J."/>
            <person name="Leebens-Mack J."/>
            <person name="Osbourn A."/>
        </authorList>
    </citation>
    <scope>NUCLEOTIDE SEQUENCE [LARGE SCALE GENOMIC DNA]</scope>
    <source>
        <strain evidence="2">JIC</strain>
    </source>
</reference>
<dbReference type="InterPro" id="IPR045283">
    <property type="entry name" value="AT3G44326-like"/>
</dbReference>
<dbReference type="SUPFAM" id="SSF81383">
    <property type="entry name" value="F-box domain"/>
    <property type="match status" value="1"/>
</dbReference>
<sequence length="347" mass="39824">MASTTTPLSAIDLDEFGTILSVHREIVERNILSRLDGLSLTSLRCTSLNFKALSSEDSLWRRICTSTWPSLNDPRVQRLITAVPNGYRRLFSDSFPLLTPHEQPRDSVHSSLPSDLISAVDIWYQNKLLFSRVIETKTNSSEFLHSQFRVDLLDPKEVLPAARVKIGQYNDDSWLSVRELEENLTLSWIIYDPNTNMSANFSTTRPVSSERHWMPGEYDVKYATILGCEQVGYEECKIVVTCGGLEHGELQVREICMRVQNMDGKYLIGKKGLSSLMKAIEFGKRKNNFENEGKKMHEGHLRRKKVRWEKKVWKEKAFEIVCGVGGVCVVYGVVFLFYIIVRYKFVI</sequence>
<dbReference type="Gene3D" id="1.20.1280.50">
    <property type="match status" value="1"/>
</dbReference>
<evidence type="ECO:0000313" key="2">
    <source>
        <dbReference type="EMBL" id="KAK9727032.1"/>
    </source>
</evidence>
<dbReference type="PANTHER" id="PTHR33736">
    <property type="entry name" value="F-BOX PROTEIN-RELATED"/>
    <property type="match status" value="1"/>
</dbReference>
<gene>
    <name evidence="2" type="ORF">RND81_05G253700</name>
</gene>
<comment type="caution">
    <text evidence="2">The sequence shown here is derived from an EMBL/GenBank/DDBJ whole genome shotgun (WGS) entry which is preliminary data.</text>
</comment>
<keyword evidence="1" id="KW-1133">Transmembrane helix</keyword>
<organism evidence="2 3">
    <name type="scientific">Saponaria officinalis</name>
    <name type="common">Common soapwort</name>
    <name type="synonym">Lychnis saponaria</name>
    <dbReference type="NCBI Taxonomy" id="3572"/>
    <lineage>
        <taxon>Eukaryota</taxon>
        <taxon>Viridiplantae</taxon>
        <taxon>Streptophyta</taxon>
        <taxon>Embryophyta</taxon>
        <taxon>Tracheophyta</taxon>
        <taxon>Spermatophyta</taxon>
        <taxon>Magnoliopsida</taxon>
        <taxon>eudicotyledons</taxon>
        <taxon>Gunneridae</taxon>
        <taxon>Pentapetalae</taxon>
        <taxon>Caryophyllales</taxon>
        <taxon>Caryophyllaceae</taxon>
        <taxon>Caryophylleae</taxon>
        <taxon>Saponaria</taxon>
    </lineage>
</organism>
<keyword evidence="1" id="KW-0472">Membrane</keyword>
<evidence type="ECO:0008006" key="4">
    <source>
        <dbReference type="Google" id="ProtNLM"/>
    </source>
</evidence>